<dbReference type="SUPFAM" id="SSF51735">
    <property type="entry name" value="NAD(P)-binding Rossmann-fold domains"/>
    <property type="match status" value="2"/>
</dbReference>
<dbReference type="InterPro" id="IPR001891">
    <property type="entry name" value="Malic_OxRdtase"/>
</dbReference>
<name>A0ABY8UTL8_TETOB</name>
<feature type="domain" description="Malic enzyme N-terminal" evidence="6">
    <location>
        <begin position="27"/>
        <end position="207"/>
    </location>
</feature>
<comment type="cofactor">
    <cofactor evidence="1">
        <name>Mn(2+)</name>
        <dbReference type="ChEBI" id="CHEBI:29035"/>
    </cofactor>
</comment>
<dbReference type="InterPro" id="IPR012302">
    <property type="entry name" value="Malic_NAD-bd"/>
</dbReference>
<proteinExistence type="inferred from homology"/>
<comment type="similarity">
    <text evidence="2 4">Belongs to the malic enzymes family.</text>
</comment>
<dbReference type="SMART" id="SM00919">
    <property type="entry name" value="Malic_M"/>
    <property type="match status" value="1"/>
</dbReference>
<dbReference type="SUPFAM" id="SSF53223">
    <property type="entry name" value="Aminoacid dehydrogenase-like, N-terminal domain"/>
    <property type="match status" value="1"/>
</dbReference>
<dbReference type="EMBL" id="CP126223">
    <property type="protein sequence ID" value="WIA23672.1"/>
    <property type="molecule type" value="Genomic_DNA"/>
</dbReference>
<dbReference type="PIRSF" id="PIRSF000106">
    <property type="entry name" value="ME"/>
    <property type="match status" value="1"/>
</dbReference>
<keyword evidence="8" id="KW-1185">Reference proteome</keyword>
<evidence type="ECO:0000259" key="6">
    <source>
        <dbReference type="SMART" id="SM01274"/>
    </source>
</evidence>
<sequence length="563" mass="60097">MSSDAMLAKLRQLPKDIERYELLRNLQQDNAELFFQLLFQHTEELLPYVYTPTVGQACQEYCARGFSTRGLYLSAADRGRMLQKLRAWPQQGISLAVVTDGERILGLGDLGVGGMGISEGKALLYTVAGGVPPSSVLPVCLDVGTNNKALLEDPTYTGLKQRRLTGAAFDAVMDEFVSAVQAWRPHVLVQFEDFGNVNAFRVLDRWRERCCCFNDDMQGTAAVALAGLLAGMRATGGSLEQQTFLFLGAGEAGTDLLAGLRATGGSLAQQTFLFLGAGEAGTAIGELISQQLMRRHGLSLQQARGRCYYVDSKGLVCAARRQELQHHKLPFAHDRPFLPDLETAVRQLKPSVLIGVAAQPGVFTATILSLMAQQHQHPVIFSLSNPTSLAECTAQQALEATAGRAVFASGSPYPPLVLPGGRQVFPAQANNAYVFPAVGHAAVLTRCSSIPDAVFLEAAEALGAMSSSQQLAQGRLFPPLSEIRTACEQLTAHLVQFMVGSGLGQLPEGVAAAPGAAAGWLGIVQQRCFAPPSGGGEHAASGGGSVRRQQQEVRQLVVARSKL</sequence>
<dbReference type="InterPro" id="IPR015884">
    <property type="entry name" value="Malic_enzyme_CS"/>
</dbReference>
<keyword evidence="3 4" id="KW-0479">Metal-binding</keyword>
<evidence type="ECO:0000256" key="4">
    <source>
        <dbReference type="RuleBase" id="RU003426"/>
    </source>
</evidence>
<evidence type="ECO:0000256" key="1">
    <source>
        <dbReference type="ARBA" id="ARBA00001936"/>
    </source>
</evidence>
<evidence type="ECO:0000256" key="3">
    <source>
        <dbReference type="ARBA" id="ARBA00022723"/>
    </source>
</evidence>
<evidence type="ECO:0000313" key="8">
    <source>
        <dbReference type="Proteomes" id="UP001244341"/>
    </source>
</evidence>
<dbReference type="PANTHER" id="PTHR23406:SF68">
    <property type="entry name" value="MALIC ENZYME"/>
    <property type="match status" value="1"/>
</dbReference>
<dbReference type="Pfam" id="PF00390">
    <property type="entry name" value="malic"/>
    <property type="match status" value="1"/>
</dbReference>
<dbReference type="InterPro" id="IPR036291">
    <property type="entry name" value="NAD(P)-bd_dom_sf"/>
</dbReference>
<gene>
    <name evidence="7" type="ORF">OEZ85_000372</name>
</gene>
<protein>
    <recommendedName>
        <fullName evidence="4">Malic enzyme</fullName>
    </recommendedName>
</protein>
<dbReference type="InterPro" id="IPR012301">
    <property type="entry name" value="Malic_N_dom"/>
</dbReference>
<dbReference type="InterPro" id="IPR046346">
    <property type="entry name" value="Aminoacid_DH-like_N_sf"/>
</dbReference>
<organism evidence="7 8">
    <name type="scientific">Tetradesmus obliquus</name>
    <name type="common">Green alga</name>
    <name type="synonym">Acutodesmus obliquus</name>
    <dbReference type="NCBI Taxonomy" id="3088"/>
    <lineage>
        <taxon>Eukaryota</taxon>
        <taxon>Viridiplantae</taxon>
        <taxon>Chlorophyta</taxon>
        <taxon>core chlorophytes</taxon>
        <taxon>Chlorophyceae</taxon>
        <taxon>CS clade</taxon>
        <taxon>Sphaeropleales</taxon>
        <taxon>Scenedesmaceae</taxon>
        <taxon>Tetradesmus</taxon>
    </lineage>
</organism>
<dbReference type="Pfam" id="PF03949">
    <property type="entry name" value="Malic_M"/>
    <property type="match status" value="2"/>
</dbReference>
<dbReference type="InterPro" id="IPR037062">
    <property type="entry name" value="Malic_N_dom_sf"/>
</dbReference>
<feature type="domain" description="Malic enzyme NAD-binding" evidence="5">
    <location>
        <begin position="217"/>
        <end position="499"/>
    </location>
</feature>
<keyword evidence="4" id="KW-0560">Oxidoreductase</keyword>
<dbReference type="NCBIfam" id="NF010052">
    <property type="entry name" value="PRK13529.1"/>
    <property type="match status" value="1"/>
</dbReference>
<evidence type="ECO:0000256" key="2">
    <source>
        <dbReference type="ARBA" id="ARBA00008785"/>
    </source>
</evidence>
<dbReference type="Proteomes" id="UP001244341">
    <property type="component" value="Chromosome 16b"/>
</dbReference>
<dbReference type="PANTHER" id="PTHR23406">
    <property type="entry name" value="MALIC ENZYME-RELATED"/>
    <property type="match status" value="1"/>
</dbReference>
<dbReference type="Gene3D" id="3.40.50.720">
    <property type="entry name" value="NAD(P)-binding Rossmann-like Domain"/>
    <property type="match status" value="2"/>
</dbReference>
<dbReference type="Gene3D" id="3.40.50.10380">
    <property type="entry name" value="Malic enzyme, N-terminal domain"/>
    <property type="match status" value="1"/>
</dbReference>
<dbReference type="PROSITE" id="PS00331">
    <property type="entry name" value="MALIC_ENZYMES"/>
    <property type="match status" value="1"/>
</dbReference>
<reference evidence="7 8" key="1">
    <citation type="submission" date="2023-05" db="EMBL/GenBank/DDBJ databases">
        <title>A 100% complete, gapless, phased diploid assembly of the Scenedesmus obliquus UTEX 3031 genome.</title>
        <authorList>
            <person name="Biondi T.C."/>
            <person name="Hanschen E.R."/>
            <person name="Kwon T."/>
            <person name="Eng W."/>
            <person name="Kruse C.P.S."/>
            <person name="Koehler S.I."/>
            <person name="Kunde Y."/>
            <person name="Gleasner C.D."/>
            <person name="You Mak K.T."/>
            <person name="Polle J."/>
            <person name="Hovde B.T."/>
            <person name="Starkenburg S.R."/>
        </authorList>
    </citation>
    <scope>NUCLEOTIDE SEQUENCE [LARGE SCALE GENOMIC DNA]</scope>
    <source>
        <strain evidence="7 8">DOE0152z</strain>
    </source>
</reference>
<dbReference type="PRINTS" id="PR00072">
    <property type="entry name" value="MALOXRDTASE"/>
</dbReference>
<evidence type="ECO:0000259" key="5">
    <source>
        <dbReference type="SMART" id="SM00919"/>
    </source>
</evidence>
<dbReference type="SMART" id="SM01274">
    <property type="entry name" value="malic"/>
    <property type="match status" value="1"/>
</dbReference>
<evidence type="ECO:0000313" key="7">
    <source>
        <dbReference type="EMBL" id="WIA23672.1"/>
    </source>
</evidence>
<accession>A0ABY8UTL8</accession>